<dbReference type="SUPFAM" id="SSF81340">
    <property type="entry name" value="Clc chloride channel"/>
    <property type="match status" value="1"/>
</dbReference>
<evidence type="ECO:0000256" key="7">
    <source>
        <dbReference type="ARBA" id="ARBA00023214"/>
    </source>
</evidence>
<dbReference type="InterPro" id="IPR000644">
    <property type="entry name" value="CBS_dom"/>
</dbReference>
<comment type="subcellular location">
    <subcellularLocation>
        <location evidence="1 9">Membrane</location>
        <topology evidence="1 9">Multi-pass membrane protein</topology>
    </subcellularLocation>
</comment>
<evidence type="ECO:0000256" key="6">
    <source>
        <dbReference type="ARBA" id="ARBA00023136"/>
    </source>
</evidence>
<dbReference type="Gene3D" id="1.10.3080.10">
    <property type="entry name" value="Clc chloride channel"/>
    <property type="match status" value="1"/>
</dbReference>
<accession>A0A3M7FPD4</accession>
<keyword evidence="8" id="KW-0129">CBS domain</keyword>
<dbReference type="Gene3D" id="3.60.15.10">
    <property type="entry name" value="Ribonuclease Z/Hydroxyacylglutathione hydrolase-like"/>
    <property type="match status" value="1"/>
</dbReference>
<dbReference type="PRINTS" id="PR00762">
    <property type="entry name" value="CLCHANNEL"/>
</dbReference>
<keyword evidence="3 9" id="KW-0812">Transmembrane</keyword>
<dbReference type="Gene3D" id="3.10.580.10">
    <property type="entry name" value="CBS-domain"/>
    <property type="match status" value="1"/>
</dbReference>
<evidence type="ECO:0000256" key="3">
    <source>
        <dbReference type="ARBA" id="ARBA00022692"/>
    </source>
</evidence>
<feature type="transmembrane region" description="Helical" evidence="9">
    <location>
        <begin position="1234"/>
        <end position="1254"/>
    </location>
</feature>
<feature type="region of interest" description="Disordered" evidence="10">
    <location>
        <begin position="1609"/>
        <end position="1637"/>
    </location>
</feature>
<feature type="transmembrane region" description="Helical" evidence="9">
    <location>
        <begin position="932"/>
        <end position="953"/>
    </location>
</feature>
<dbReference type="PROSITE" id="PS51371">
    <property type="entry name" value="CBS"/>
    <property type="match status" value="2"/>
</dbReference>
<evidence type="ECO:0000256" key="5">
    <source>
        <dbReference type="ARBA" id="ARBA00023065"/>
    </source>
</evidence>
<dbReference type="InterPro" id="IPR001807">
    <property type="entry name" value="ClC"/>
</dbReference>
<feature type="transmembrane region" description="Helical" evidence="9">
    <location>
        <begin position="381"/>
        <end position="399"/>
    </location>
</feature>
<organism evidence="12 13">
    <name type="scientific">Hortaea werneckii</name>
    <name type="common">Black yeast</name>
    <name type="synonym">Cladosporium werneckii</name>
    <dbReference type="NCBI Taxonomy" id="91943"/>
    <lineage>
        <taxon>Eukaryota</taxon>
        <taxon>Fungi</taxon>
        <taxon>Dikarya</taxon>
        <taxon>Ascomycota</taxon>
        <taxon>Pezizomycotina</taxon>
        <taxon>Dothideomycetes</taxon>
        <taxon>Dothideomycetidae</taxon>
        <taxon>Mycosphaerellales</taxon>
        <taxon>Teratosphaeriaceae</taxon>
        <taxon>Hortaea</taxon>
    </lineage>
</organism>
<gene>
    <name evidence="12" type="ORF">D0864_06199</name>
</gene>
<feature type="compositionally biased region" description="Polar residues" evidence="10">
    <location>
        <begin position="300"/>
        <end position="309"/>
    </location>
</feature>
<dbReference type="CDD" id="cd04591">
    <property type="entry name" value="CBS_pair_voltage-gated_CLC_euk_bac"/>
    <property type="match status" value="1"/>
</dbReference>
<feature type="domain" description="CBS" evidence="11">
    <location>
        <begin position="1450"/>
        <end position="1512"/>
    </location>
</feature>
<proteinExistence type="inferred from homology"/>
<dbReference type="SUPFAM" id="SSF54631">
    <property type="entry name" value="CBS-domain pair"/>
    <property type="match status" value="1"/>
</dbReference>
<evidence type="ECO:0000313" key="12">
    <source>
        <dbReference type="EMBL" id="RMY90729.1"/>
    </source>
</evidence>
<dbReference type="GO" id="GO:0016787">
    <property type="term" value="F:hydrolase activity"/>
    <property type="evidence" value="ECO:0007669"/>
    <property type="project" value="InterPro"/>
</dbReference>
<evidence type="ECO:0000256" key="10">
    <source>
        <dbReference type="SAM" id="MobiDB-lite"/>
    </source>
</evidence>
<dbReference type="GO" id="GO:0005794">
    <property type="term" value="C:Golgi apparatus"/>
    <property type="evidence" value="ECO:0007669"/>
    <property type="project" value="TreeGrafter"/>
</dbReference>
<feature type="transmembrane region" description="Helical" evidence="9">
    <location>
        <begin position="1285"/>
        <end position="1305"/>
    </location>
</feature>
<dbReference type="PANTHER" id="PTHR45711:SF6">
    <property type="entry name" value="CHLORIDE CHANNEL PROTEIN"/>
    <property type="match status" value="1"/>
</dbReference>
<dbReference type="EMBL" id="QWIO01000608">
    <property type="protein sequence ID" value="RMY90729.1"/>
    <property type="molecule type" value="Genomic_DNA"/>
</dbReference>
<feature type="compositionally biased region" description="Basic and acidic residues" evidence="10">
    <location>
        <begin position="7"/>
        <end position="21"/>
    </location>
</feature>
<dbReference type="InterPro" id="IPR029052">
    <property type="entry name" value="Metallo-depent_PP-like"/>
</dbReference>
<dbReference type="SMART" id="SM00116">
    <property type="entry name" value="CBS"/>
    <property type="match status" value="2"/>
</dbReference>
<dbReference type="VEuPathDB" id="FungiDB:BTJ68_08201"/>
<feature type="transmembrane region" description="Helical" evidence="9">
    <location>
        <begin position="1383"/>
        <end position="1407"/>
    </location>
</feature>
<feature type="transmembrane region" description="Helical" evidence="9">
    <location>
        <begin position="1191"/>
        <end position="1213"/>
    </location>
</feature>
<feature type="region of interest" description="Disordered" evidence="10">
    <location>
        <begin position="284"/>
        <end position="324"/>
    </location>
</feature>
<dbReference type="VEuPathDB" id="FungiDB:BTJ68_08200"/>
<evidence type="ECO:0000256" key="9">
    <source>
        <dbReference type="RuleBase" id="RU361221"/>
    </source>
</evidence>
<keyword evidence="4 9" id="KW-1133">Transmembrane helix</keyword>
<feature type="region of interest" description="Disordered" evidence="10">
    <location>
        <begin position="1"/>
        <end position="27"/>
    </location>
</feature>
<evidence type="ECO:0000256" key="1">
    <source>
        <dbReference type="ARBA" id="ARBA00004141"/>
    </source>
</evidence>
<feature type="transmembrane region" description="Helical" evidence="9">
    <location>
        <begin position="1118"/>
        <end position="1142"/>
    </location>
</feature>
<dbReference type="FunFam" id="1.10.3080.10:FF:000011">
    <property type="entry name" value="Chloride channel protein"/>
    <property type="match status" value="1"/>
</dbReference>
<dbReference type="InterPro" id="IPR046342">
    <property type="entry name" value="CBS_dom_sf"/>
</dbReference>
<feature type="compositionally biased region" description="Low complexity" evidence="10">
    <location>
        <begin position="767"/>
        <end position="779"/>
    </location>
</feature>
<feature type="domain" description="CBS" evidence="11">
    <location>
        <begin position="1544"/>
        <end position="1599"/>
    </location>
</feature>
<dbReference type="GO" id="GO:0005769">
    <property type="term" value="C:early endosome"/>
    <property type="evidence" value="ECO:0007669"/>
    <property type="project" value="TreeGrafter"/>
</dbReference>
<dbReference type="Gene3D" id="3.60.21.10">
    <property type="match status" value="1"/>
</dbReference>
<name>A0A3M7FPD4_HORWE</name>
<feature type="region of interest" description="Disordered" evidence="10">
    <location>
        <begin position="252"/>
        <end position="272"/>
    </location>
</feature>
<dbReference type="SUPFAM" id="SSF56300">
    <property type="entry name" value="Metallo-dependent phosphatases"/>
    <property type="match status" value="1"/>
</dbReference>
<reference evidence="12 13" key="1">
    <citation type="journal article" date="2018" name="BMC Genomics">
        <title>Genomic evidence for intraspecific hybridization in a clonal and extremely halotolerant yeast.</title>
        <authorList>
            <person name="Gostincar C."/>
            <person name="Stajich J.E."/>
            <person name="Zupancic J."/>
            <person name="Zalar P."/>
            <person name="Gunde-Cimerman N."/>
        </authorList>
    </citation>
    <scope>NUCLEOTIDE SEQUENCE [LARGE SCALE GENOMIC DNA]</scope>
    <source>
        <strain evidence="12 13">EXF-10513</strain>
    </source>
</reference>
<comment type="caution">
    <text evidence="12">The sequence shown here is derived from an EMBL/GenBank/DDBJ whole genome shotgun (WGS) entry which is preliminary data.</text>
</comment>
<keyword evidence="2 9" id="KW-0813">Transport</keyword>
<evidence type="ECO:0000256" key="4">
    <source>
        <dbReference type="ARBA" id="ARBA00022989"/>
    </source>
</evidence>
<feature type="region of interest" description="Disordered" evidence="10">
    <location>
        <begin position="755"/>
        <end position="855"/>
    </location>
</feature>
<dbReference type="InterPro" id="IPR014743">
    <property type="entry name" value="Cl-channel_core"/>
</dbReference>
<sequence length="1637" mass="180807">MSRSQQAKRESAARRLDRTEKTTPTVHPIYSETTGTWQYVVADPTTLLCVVIDSVRDKRPDQAAISTSAADALLALIKKHNYTTSYILETNNTGSQCLSAAWYIRMQLSMTQQQPPQLLTDSGVPGLEAMWHRKYGTSMQTTIRSSLSEGESLYIGNLCLSSMEISDGGSLRRRAYRIGDELFGACPDAENDSATRKMQSTSKLRDEGGEVTSSKILRILPLPRGARIWHTLGHGKCSQRCEPFEYLSECMPSDQVITSPEDTGDRMEDDDFERPLGERKAELDAGLAEPPKWLGPAKEPTSTHSNTQPRDPPPPSRHGEYNRRSAPLIDQVTNSWRNEEKASAYYISAAEDEGHELRFCDPEEEGSCPNTSISLLQSRRFRRICAVIVAMILVMWYAWRYAVPYLRQEWEYKQGFLSSQSDGTYGLARAGDFEGTAIKWIDPALVPGGEADPEGNRRLVFVGDIHGCKKELLELLKKVHFNTATDHLIPTGDVISKGPDNAGVLDELIRLKAESPRGNHEDRILEAAKTLLPADFDDESLSVTSKGSKKDRKLLKHLKRRHMQYLRDMPLMLRIPALPQATDSSWRKDNGRITEEIIVVHAGLVPHLPLKKQDPYFVMNMRSIDHITHVPSALHQTKKGKSRPWMQIWNWYNDRLARGRSTKGFHLYTKEEYEVEQAESRESWLDRVWGVVTGSKKKMARPQVAIYGHDSKKGLQLHRWSKGLDSGCVKGGQLTALVLDTQGKTEVVQVECKDRLSSPHQLNGHASSSRSPLSSSASPPEDDDEGAELANGLLEEEDPLHGDGSNFDESNSFKPKPKAAAHSSLTARFLSSPFGRSRNASPAPDPSNPTTNTILSYLNNPTNAGGDLQSTKDASTSDWYIEGPGRRVGYDNLTAIDWIYEYNKERTRLHQLTVNAPGLRGQVKSILDASQIWLVLVATGIAVGSIAAGIDVASDWMGDLKQGVCSNVQDGGKFYLSRPFCCWGVNSYAECHDWRTWSTMLGVSNRAGSYIIEYIAFVLLSVAFATCASTLVNKYSLYAKQSGIPEIKTVLGGFVIRRFLGAWTLVVKSLGLCLAVASGMWLGKEGPLVHVACCCANVFMKLFAPSTISANEARKREAFSAAAASGISVAFGSPIGGVLFSLEQLSYYFPDKTMWASFVCAMVAAVTLQAFDPFRTGKLVLYQVSYHSGWHAFELVPFALIGILGGLYGAMFIKLNMRIASWRASARNMFLQRPVLEVLIVALATALISFPITFLRAQSSELVEHLFAECKDIQDDYLGLCRAGIANTGVIFALILSGLLGFLLTTVTFGLQIPAGILLPSMAIGATYGRVVGLVMEVWQQQHPNFIAFSTCEPDIPCVTPGTYAVIGAASALAGATRMTVSIVVIMFELTGALTYVLPIMIAVMLSKWVGDAFEKRGIYESWISIQGYPFLDNKIDDAVVPDVPVNNIMTRVEDLICITATGHTISSLQELLQEHQFRGYPVIASLRDPTLLGYISRTELAFALSTAVAPSPSGRALPPETECFFAHQPLADPTITLDLRPWMDQTPITLNSRTSFQLVRDMFEKLGLRYLVFTDRGELAGLLTKKDLWYVLNEGDVGGRGYGAGVLREEVEGREDERGLLGGEEDEDGDGRRRDG</sequence>
<feature type="transmembrane region" description="Helical" evidence="9">
    <location>
        <begin position="1154"/>
        <end position="1171"/>
    </location>
</feature>
<keyword evidence="6 9" id="KW-0472">Membrane</keyword>
<evidence type="ECO:0000256" key="8">
    <source>
        <dbReference type="PROSITE-ProRule" id="PRU00703"/>
    </source>
</evidence>
<comment type="similarity">
    <text evidence="9">Belongs to the chloride channel (TC 2.A.49) family.</text>
</comment>
<evidence type="ECO:0000259" key="11">
    <source>
        <dbReference type="PROSITE" id="PS51371"/>
    </source>
</evidence>
<feature type="compositionally biased region" description="Basic and acidic residues" evidence="10">
    <location>
        <begin position="1609"/>
        <end position="1620"/>
    </location>
</feature>
<feature type="transmembrane region" description="Helical" evidence="9">
    <location>
        <begin position="1010"/>
        <end position="1032"/>
    </location>
</feature>
<dbReference type="GO" id="GO:0005886">
    <property type="term" value="C:plasma membrane"/>
    <property type="evidence" value="ECO:0007669"/>
    <property type="project" value="TreeGrafter"/>
</dbReference>
<dbReference type="Proteomes" id="UP000269539">
    <property type="component" value="Unassembled WGS sequence"/>
</dbReference>
<dbReference type="InterPro" id="IPR036866">
    <property type="entry name" value="RibonucZ/Hydroxyglut_hydro"/>
</dbReference>
<feature type="transmembrane region" description="Helical" evidence="9">
    <location>
        <begin position="1317"/>
        <end position="1336"/>
    </location>
</feature>
<dbReference type="Pfam" id="PF00149">
    <property type="entry name" value="Metallophos"/>
    <property type="match status" value="1"/>
</dbReference>
<keyword evidence="7 9" id="KW-0868">Chloride</keyword>
<dbReference type="Pfam" id="PF00654">
    <property type="entry name" value="Voltage_CLC"/>
    <property type="match status" value="1"/>
</dbReference>
<dbReference type="Gene3D" id="3.90.1280.20">
    <property type="match status" value="1"/>
</dbReference>
<dbReference type="CDD" id="cd03684">
    <property type="entry name" value="ClC_3_like"/>
    <property type="match status" value="1"/>
</dbReference>
<dbReference type="PANTHER" id="PTHR45711">
    <property type="entry name" value="CHLORIDE CHANNEL PROTEIN"/>
    <property type="match status" value="1"/>
</dbReference>
<keyword evidence="5 9" id="KW-0406">Ion transport</keyword>
<dbReference type="InterPro" id="IPR004843">
    <property type="entry name" value="Calcineurin-like_PHP"/>
</dbReference>
<evidence type="ECO:0000256" key="2">
    <source>
        <dbReference type="ARBA" id="ARBA00022448"/>
    </source>
</evidence>
<protein>
    <recommendedName>
        <fullName evidence="9">Chloride channel protein</fullName>
    </recommendedName>
</protein>
<feature type="transmembrane region" description="Helical" evidence="9">
    <location>
        <begin position="1060"/>
        <end position="1081"/>
    </location>
</feature>
<dbReference type="GO" id="GO:0005247">
    <property type="term" value="F:voltage-gated chloride channel activity"/>
    <property type="evidence" value="ECO:0007669"/>
    <property type="project" value="TreeGrafter"/>
</dbReference>
<evidence type="ECO:0000313" key="13">
    <source>
        <dbReference type="Proteomes" id="UP000269539"/>
    </source>
</evidence>